<evidence type="ECO:0008006" key="3">
    <source>
        <dbReference type="Google" id="ProtNLM"/>
    </source>
</evidence>
<proteinExistence type="predicted"/>
<gene>
    <name evidence="1" type="ORF">SAMN05216452_1846</name>
</gene>
<accession>A0A1H4K0M5</accession>
<evidence type="ECO:0000313" key="2">
    <source>
        <dbReference type="Proteomes" id="UP000199064"/>
    </source>
</evidence>
<sequence length="105" mass="11924">MRRRAATGKPLPLTKATRDHVVPRAYAPGLHTLPCCLECNRAKGAQSVAEFLSSSYFAEKRKRKHRHQWPLPHLWFVAGLAYLKKSYTLNGQARKGEHKKDGCRA</sequence>
<name>A0A1H4K0M5_9HYPH</name>
<organism evidence="1 2">
    <name type="scientific">Nitratireductor aquibiodomus</name>
    <dbReference type="NCBI Taxonomy" id="204799"/>
    <lineage>
        <taxon>Bacteria</taxon>
        <taxon>Pseudomonadati</taxon>
        <taxon>Pseudomonadota</taxon>
        <taxon>Alphaproteobacteria</taxon>
        <taxon>Hyphomicrobiales</taxon>
        <taxon>Phyllobacteriaceae</taxon>
        <taxon>Nitratireductor</taxon>
    </lineage>
</organism>
<keyword evidence="2" id="KW-1185">Reference proteome</keyword>
<reference evidence="2" key="1">
    <citation type="submission" date="2016-10" db="EMBL/GenBank/DDBJ databases">
        <authorList>
            <person name="Varghese N."/>
            <person name="Submissions S."/>
        </authorList>
    </citation>
    <scope>NUCLEOTIDE SEQUENCE [LARGE SCALE GENOMIC DNA]</scope>
    <source>
        <strain evidence="2">ES.061</strain>
    </source>
</reference>
<evidence type="ECO:0000313" key="1">
    <source>
        <dbReference type="EMBL" id="SEB51836.1"/>
    </source>
</evidence>
<dbReference type="AlphaFoldDB" id="A0A1H4K0M5"/>
<protein>
    <recommendedName>
        <fullName evidence="3">HNH endonuclease</fullName>
    </recommendedName>
</protein>
<dbReference type="Proteomes" id="UP000199064">
    <property type="component" value="Unassembled WGS sequence"/>
</dbReference>
<dbReference type="EMBL" id="FNSL01000001">
    <property type="protein sequence ID" value="SEB51836.1"/>
    <property type="molecule type" value="Genomic_DNA"/>
</dbReference>
<dbReference type="Gene3D" id="1.10.30.50">
    <property type="match status" value="1"/>
</dbReference>